<dbReference type="EMBL" id="OC856813">
    <property type="protein sequence ID" value="CAD7624304.1"/>
    <property type="molecule type" value="Genomic_DNA"/>
</dbReference>
<dbReference type="PANTHER" id="PTHR45712:SF22">
    <property type="entry name" value="INSULIN-LIKE GROWTH FACTOR-BINDING PROTEIN COMPLEX ACID LABILE SUBUNIT"/>
    <property type="match status" value="1"/>
</dbReference>
<dbReference type="PROSITE" id="PS51450">
    <property type="entry name" value="LRR"/>
    <property type="match status" value="2"/>
</dbReference>
<dbReference type="Pfam" id="PF13306">
    <property type="entry name" value="LRR_5"/>
    <property type="match status" value="1"/>
</dbReference>
<sequence>MSTSLDLRTIFNKVFCLFLSLWLLFGYNVCQTRYGCPARPLIKPCSCQEITKGLDVSCEGARLEQLREALENFGQTGQIVWYLKMRKNQMPTFPTFLLDGLDVRHLVAHHCNITSIDDSAFSTLADQLESLDLSQNGLHERLQLHENKISSITTHELDGIPLAHSLDVLNLAINLLEELNENAFSNFEALNSLDLEGNHISKIHINAFQGIEESLEWLKLGENRLEEIPSSALRNLTKLRQLDLRGNNITFISKDSFTTFGNNLKFIYLQKNNIDNIETGALDNLESLDWFYIHTNKLKSMPYRIFSPLLHTLSVFDTHDNPFVCDCGITWFREWIVNGRGFNVVSLPKETKCFAPKSLEKTPISEIPYDVLSCTNASPADHSPSLPTLLSICFIFLFSNFMR</sequence>
<gene>
    <name evidence="5" type="ORF">OSB1V03_LOCUS4749</name>
</gene>
<dbReference type="Proteomes" id="UP000759131">
    <property type="component" value="Unassembled WGS sequence"/>
</dbReference>
<dbReference type="FunFam" id="3.80.10.10:FF:001360">
    <property type="entry name" value="Uncharacterized protein"/>
    <property type="match status" value="1"/>
</dbReference>
<reference evidence="5" key="1">
    <citation type="submission" date="2020-11" db="EMBL/GenBank/DDBJ databases">
        <authorList>
            <person name="Tran Van P."/>
        </authorList>
    </citation>
    <scope>NUCLEOTIDE SEQUENCE</scope>
</reference>
<evidence type="ECO:0000259" key="4">
    <source>
        <dbReference type="SMART" id="SM00082"/>
    </source>
</evidence>
<name>A0A7R9KK08_9ACAR</name>
<evidence type="ECO:0000313" key="5">
    <source>
        <dbReference type="EMBL" id="CAD7624304.1"/>
    </source>
</evidence>
<protein>
    <recommendedName>
        <fullName evidence="4">LRRCT domain-containing protein</fullName>
    </recommendedName>
</protein>
<dbReference type="InterPro" id="IPR000483">
    <property type="entry name" value="Cys-rich_flank_reg_C"/>
</dbReference>
<evidence type="ECO:0000256" key="2">
    <source>
        <dbReference type="ARBA" id="ARBA00022729"/>
    </source>
</evidence>
<feature type="domain" description="LRRCT" evidence="4">
    <location>
        <begin position="321"/>
        <end position="375"/>
    </location>
</feature>
<dbReference type="InterPro" id="IPR003591">
    <property type="entry name" value="Leu-rich_rpt_typical-subtyp"/>
</dbReference>
<dbReference type="PANTHER" id="PTHR45712">
    <property type="entry name" value="AGAP008170-PA"/>
    <property type="match status" value="1"/>
</dbReference>
<keyword evidence="3" id="KW-0677">Repeat</keyword>
<keyword evidence="1" id="KW-0433">Leucine-rich repeat</keyword>
<dbReference type="InterPro" id="IPR026906">
    <property type="entry name" value="LRR_5"/>
</dbReference>
<dbReference type="SMART" id="SM00082">
    <property type="entry name" value="LRRCT"/>
    <property type="match status" value="1"/>
</dbReference>
<evidence type="ECO:0000313" key="6">
    <source>
        <dbReference type="Proteomes" id="UP000759131"/>
    </source>
</evidence>
<dbReference type="SUPFAM" id="SSF52058">
    <property type="entry name" value="L domain-like"/>
    <property type="match status" value="2"/>
</dbReference>
<keyword evidence="2" id="KW-0732">Signal</keyword>
<evidence type="ECO:0000256" key="3">
    <source>
        <dbReference type="ARBA" id="ARBA00022737"/>
    </source>
</evidence>
<dbReference type="EMBL" id="CAJPIZ010002238">
    <property type="protein sequence ID" value="CAG2104734.1"/>
    <property type="molecule type" value="Genomic_DNA"/>
</dbReference>
<dbReference type="OrthoDB" id="8400687at2759"/>
<dbReference type="AlphaFoldDB" id="A0A7R9KK08"/>
<accession>A0A7R9KK08</accession>
<dbReference type="GO" id="GO:0005615">
    <property type="term" value="C:extracellular space"/>
    <property type="evidence" value="ECO:0007669"/>
    <property type="project" value="TreeGrafter"/>
</dbReference>
<dbReference type="SMART" id="SM00369">
    <property type="entry name" value="LRR_TYP"/>
    <property type="match status" value="6"/>
</dbReference>
<proteinExistence type="predicted"/>
<dbReference type="InterPro" id="IPR001611">
    <property type="entry name" value="Leu-rich_rpt"/>
</dbReference>
<dbReference type="InterPro" id="IPR050333">
    <property type="entry name" value="SLRP"/>
</dbReference>
<dbReference type="Gene3D" id="3.80.10.10">
    <property type="entry name" value="Ribonuclease Inhibitor"/>
    <property type="match status" value="2"/>
</dbReference>
<dbReference type="InterPro" id="IPR032675">
    <property type="entry name" value="LRR_dom_sf"/>
</dbReference>
<organism evidence="5">
    <name type="scientific">Medioppia subpectinata</name>
    <dbReference type="NCBI Taxonomy" id="1979941"/>
    <lineage>
        <taxon>Eukaryota</taxon>
        <taxon>Metazoa</taxon>
        <taxon>Ecdysozoa</taxon>
        <taxon>Arthropoda</taxon>
        <taxon>Chelicerata</taxon>
        <taxon>Arachnida</taxon>
        <taxon>Acari</taxon>
        <taxon>Acariformes</taxon>
        <taxon>Sarcoptiformes</taxon>
        <taxon>Oribatida</taxon>
        <taxon>Brachypylina</taxon>
        <taxon>Oppioidea</taxon>
        <taxon>Oppiidae</taxon>
        <taxon>Medioppia</taxon>
    </lineage>
</organism>
<keyword evidence="6" id="KW-1185">Reference proteome</keyword>
<evidence type="ECO:0000256" key="1">
    <source>
        <dbReference type="ARBA" id="ARBA00022614"/>
    </source>
</evidence>